<dbReference type="Proteomes" id="UP000722125">
    <property type="component" value="Unassembled WGS sequence"/>
</dbReference>
<accession>A0ABS5TZI9</accession>
<dbReference type="Gene3D" id="3.40.190.10">
    <property type="entry name" value="Periplasmic binding protein-like II"/>
    <property type="match status" value="1"/>
</dbReference>
<dbReference type="InterPro" id="IPR050490">
    <property type="entry name" value="Bact_solute-bd_prot1"/>
</dbReference>
<keyword evidence="3" id="KW-1185">Reference proteome</keyword>
<evidence type="ECO:0000313" key="2">
    <source>
        <dbReference type="EMBL" id="MBT0994567.1"/>
    </source>
</evidence>
<reference evidence="2 3" key="1">
    <citation type="submission" date="2021-05" db="EMBL/GenBank/DDBJ databases">
        <title>Description of Cellulomonas sp. DKR-3 sp. nov.</title>
        <authorList>
            <person name="Dahal R.H."/>
            <person name="Chaudhary D.K."/>
        </authorList>
    </citation>
    <scope>NUCLEOTIDE SEQUENCE [LARGE SCALE GENOMIC DNA]</scope>
    <source>
        <strain evidence="2 3">DKR-3</strain>
    </source>
</reference>
<dbReference type="PANTHER" id="PTHR43649:SF32">
    <property type="entry name" value="SUGAR BINDING SECRETED PROTEIN"/>
    <property type="match status" value="1"/>
</dbReference>
<protein>
    <submittedName>
        <fullName evidence="2">ABC transporter substrate-binding protein</fullName>
    </submittedName>
</protein>
<dbReference type="SUPFAM" id="SSF53850">
    <property type="entry name" value="Periplasmic binding protein-like II"/>
    <property type="match status" value="1"/>
</dbReference>
<dbReference type="PANTHER" id="PTHR43649">
    <property type="entry name" value="ARABINOSE-BINDING PROTEIN-RELATED"/>
    <property type="match status" value="1"/>
</dbReference>
<gene>
    <name evidence="2" type="ORF">KIN34_09740</name>
</gene>
<comment type="caution">
    <text evidence="2">The sequence shown here is derived from an EMBL/GenBank/DDBJ whole genome shotgun (WGS) entry which is preliminary data.</text>
</comment>
<feature type="signal peptide" evidence="1">
    <location>
        <begin position="1"/>
        <end position="24"/>
    </location>
</feature>
<sequence length="440" mass="46461">MRKTTRKFLAVTAGVASVALLATACSGDEDPGDATSGGATGDSSKPITLTVATFNNFGYTDELLAEYKKTHPNVTVKQTVAAKSEDARTNLTTKLAAGGAGLADVEAIEIDWLPELVQSGDKFLDLNSDEVKDRWLEFKTKPATTADGKLIGYGTDVGPEAICYRSDLFKAAGLPTDRAEVAELLGGENATWDDYFKVGKTFADKSDSAWFDSAGAIYQALINQQEFAYENADGSVVPLADNTTAQEAYNTVTSDEVQALSAHLGQWSEDWTAAFQKDGFATMLCPAWMTGPIEQNSGGITGWDVADVFPGGGGNWGGSYLTVPAAGANAEAAKELAAWLTSPEIQIKAFENAGTFPSQTEALQDPALTGAKNAFFNDAPVGEIFGNRYAAIKVTPFKGPNYFSVHTTVTDAITKVDVEQSADAQTAWQGALDAFGALGL</sequence>
<proteinExistence type="predicted"/>
<evidence type="ECO:0000313" key="3">
    <source>
        <dbReference type="Proteomes" id="UP000722125"/>
    </source>
</evidence>
<organism evidence="2 3">
    <name type="scientific">Cellulomonas fulva</name>
    <dbReference type="NCBI Taxonomy" id="2835530"/>
    <lineage>
        <taxon>Bacteria</taxon>
        <taxon>Bacillati</taxon>
        <taxon>Actinomycetota</taxon>
        <taxon>Actinomycetes</taxon>
        <taxon>Micrococcales</taxon>
        <taxon>Cellulomonadaceae</taxon>
        <taxon>Cellulomonas</taxon>
    </lineage>
</organism>
<evidence type="ECO:0000256" key="1">
    <source>
        <dbReference type="SAM" id="SignalP"/>
    </source>
</evidence>
<name>A0ABS5TZI9_9CELL</name>
<dbReference type="InterPro" id="IPR006059">
    <property type="entry name" value="SBP"/>
</dbReference>
<dbReference type="PROSITE" id="PS51257">
    <property type="entry name" value="PROKAR_LIPOPROTEIN"/>
    <property type="match status" value="1"/>
</dbReference>
<dbReference type="RefSeq" id="WP_214349782.1">
    <property type="nucleotide sequence ID" value="NZ_JAHBOH010000001.1"/>
</dbReference>
<dbReference type="Pfam" id="PF13416">
    <property type="entry name" value="SBP_bac_8"/>
    <property type="match status" value="1"/>
</dbReference>
<dbReference type="EMBL" id="JAHBOH010000001">
    <property type="protein sequence ID" value="MBT0994567.1"/>
    <property type="molecule type" value="Genomic_DNA"/>
</dbReference>
<feature type="chain" id="PRO_5047016106" evidence="1">
    <location>
        <begin position="25"/>
        <end position="440"/>
    </location>
</feature>
<keyword evidence="1" id="KW-0732">Signal</keyword>